<feature type="compositionally biased region" description="Polar residues" evidence="1">
    <location>
        <begin position="27"/>
        <end position="43"/>
    </location>
</feature>
<protein>
    <submittedName>
        <fullName evidence="2">Uncharacterized protein</fullName>
    </submittedName>
</protein>
<evidence type="ECO:0000256" key="1">
    <source>
        <dbReference type="SAM" id="MobiDB-lite"/>
    </source>
</evidence>
<name>A0AAV9NXQ9_9PEZI</name>
<dbReference type="Proteomes" id="UP001337655">
    <property type="component" value="Unassembled WGS sequence"/>
</dbReference>
<dbReference type="EMBL" id="JAVRRT010000024">
    <property type="protein sequence ID" value="KAK5163641.1"/>
    <property type="molecule type" value="Genomic_DNA"/>
</dbReference>
<sequence>MKDLDYSEEWAGELVMRLREEPPAKPASNSVPLPAVSQSVTSTNDRKKSTQALATALLEREEPSATSPLQPQLLRYPGEQDYQYQLRLLEHQYRQLKESARTDHDLASEYRQVQLKVDQEYQRRQALLDATCQSLSIVEAVLSHDLDFWPSRQDGSMSKSEYDHQTSARKHQDKCFCDRHFKSSALVATNRSPMNPDSVDPDALDPLIKQEAYTVDLYHQRILLKLLRRSPLPLAHPRHLHPRSNILLFTPVLPPIGCSPSAFPIHTDPFEPFGRALSWHHRRVQHVPYEPSTGFTGTHETFVQQPWVVMVIVVVCTPAWGERVVSVGRQELFAGKVLDGFTEMKQRAGHESVLVRVGEPATQAEMEEGEWRTIVQAQGWEHGTGEAVAESIFNPPGGELGDE</sequence>
<dbReference type="GeneID" id="89931916"/>
<evidence type="ECO:0000313" key="2">
    <source>
        <dbReference type="EMBL" id="KAK5163641.1"/>
    </source>
</evidence>
<reference evidence="2 3" key="1">
    <citation type="submission" date="2023-08" db="EMBL/GenBank/DDBJ databases">
        <title>Black Yeasts Isolated from many extreme environments.</title>
        <authorList>
            <person name="Coleine C."/>
            <person name="Stajich J.E."/>
            <person name="Selbmann L."/>
        </authorList>
    </citation>
    <scope>NUCLEOTIDE SEQUENCE [LARGE SCALE GENOMIC DNA]</scope>
    <source>
        <strain evidence="2 3">CCFEE 5935</strain>
    </source>
</reference>
<keyword evidence="3" id="KW-1185">Reference proteome</keyword>
<evidence type="ECO:0000313" key="3">
    <source>
        <dbReference type="Proteomes" id="UP001337655"/>
    </source>
</evidence>
<proteinExistence type="predicted"/>
<dbReference type="RefSeq" id="XP_064654083.1">
    <property type="nucleotide sequence ID" value="XM_064807808.1"/>
</dbReference>
<comment type="caution">
    <text evidence="2">The sequence shown here is derived from an EMBL/GenBank/DDBJ whole genome shotgun (WGS) entry which is preliminary data.</text>
</comment>
<dbReference type="AlphaFoldDB" id="A0AAV9NXQ9"/>
<feature type="region of interest" description="Disordered" evidence="1">
    <location>
        <begin position="21"/>
        <end position="50"/>
    </location>
</feature>
<accession>A0AAV9NXQ9</accession>
<gene>
    <name evidence="2" type="ORF">LTR77_010590</name>
</gene>
<organism evidence="2 3">
    <name type="scientific">Saxophila tyrrhenica</name>
    <dbReference type="NCBI Taxonomy" id="1690608"/>
    <lineage>
        <taxon>Eukaryota</taxon>
        <taxon>Fungi</taxon>
        <taxon>Dikarya</taxon>
        <taxon>Ascomycota</taxon>
        <taxon>Pezizomycotina</taxon>
        <taxon>Dothideomycetes</taxon>
        <taxon>Dothideomycetidae</taxon>
        <taxon>Mycosphaerellales</taxon>
        <taxon>Extremaceae</taxon>
        <taxon>Saxophila</taxon>
    </lineage>
</organism>